<feature type="compositionally biased region" description="Basic and acidic residues" evidence="1">
    <location>
        <begin position="74"/>
        <end position="94"/>
    </location>
</feature>
<dbReference type="EMBL" id="PKHE01000018">
    <property type="protein sequence ID" value="PKY87869.1"/>
    <property type="molecule type" value="Genomic_DNA"/>
</dbReference>
<dbReference type="Proteomes" id="UP000234384">
    <property type="component" value="Unassembled WGS sequence"/>
</dbReference>
<sequence>MSQGHEQNKELNRKFDAQSARRQREQDLEMPPILKDTNIRKTTQSFSSSSQLHPKSSWKQPASMSTDLANHYEVPFERQQTRSQVSHKEWRTTDDSLLQRQSVLSDTATPKTDYQPSYLATRPAKNNLGDSNEKLDSESINKYYIKSERSSYSPPQLPHGEQNLESSNDTMNTHRKSSASSKDSIDPSAIPELVQRLSKSYEDFLLFDLQEE</sequence>
<feature type="compositionally biased region" description="Basic and acidic residues" evidence="1">
    <location>
        <begin position="131"/>
        <end position="149"/>
    </location>
</feature>
<protein>
    <submittedName>
        <fullName evidence="2">Uncharacterized protein</fullName>
    </submittedName>
</protein>
<feature type="compositionally biased region" description="Low complexity" evidence="1">
    <location>
        <begin position="178"/>
        <end position="188"/>
    </location>
</feature>
<feature type="region of interest" description="Disordered" evidence="1">
    <location>
        <begin position="1"/>
        <end position="188"/>
    </location>
</feature>
<feature type="compositionally biased region" description="Basic and acidic residues" evidence="1">
    <location>
        <begin position="1"/>
        <end position="16"/>
    </location>
</feature>
<reference evidence="2 3" key="1">
    <citation type="submission" date="2017-12" db="EMBL/GenBank/DDBJ databases">
        <title>Phylogenetic diversity of female urinary microbiome.</title>
        <authorList>
            <person name="Thomas-White K."/>
            <person name="Wolfe A.J."/>
        </authorList>
    </citation>
    <scope>NUCLEOTIDE SEQUENCE [LARGE SCALE GENOMIC DNA]</scope>
    <source>
        <strain evidence="2 3">UMB0898</strain>
    </source>
</reference>
<proteinExistence type="predicted"/>
<feature type="compositionally biased region" description="Polar residues" evidence="1">
    <location>
        <begin position="95"/>
        <end position="115"/>
    </location>
</feature>
<dbReference type="AlphaFoldDB" id="A0A2I1JWW8"/>
<comment type="caution">
    <text evidence="2">The sequence shown here is derived from an EMBL/GenBank/DDBJ whole genome shotgun (WGS) entry which is preliminary data.</text>
</comment>
<name>A0A2I1JWW8_9LACT</name>
<dbReference type="RefSeq" id="WP_006702059.1">
    <property type="nucleotide sequence ID" value="NZ_PKHE01000018.1"/>
</dbReference>
<evidence type="ECO:0000313" key="2">
    <source>
        <dbReference type="EMBL" id="PKY87869.1"/>
    </source>
</evidence>
<feature type="compositionally biased region" description="Polar residues" evidence="1">
    <location>
        <begin position="40"/>
        <end position="68"/>
    </location>
</feature>
<organism evidence="2 3">
    <name type="scientific">Falseniella ignava</name>
    <dbReference type="NCBI Taxonomy" id="137730"/>
    <lineage>
        <taxon>Bacteria</taxon>
        <taxon>Bacillati</taxon>
        <taxon>Bacillota</taxon>
        <taxon>Bacilli</taxon>
        <taxon>Lactobacillales</taxon>
        <taxon>Aerococcaceae</taxon>
        <taxon>Falseniella</taxon>
    </lineage>
</organism>
<evidence type="ECO:0000256" key="1">
    <source>
        <dbReference type="SAM" id="MobiDB-lite"/>
    </source>
</evidence>
<gene>
    <name evidence="2" type="ORF">CYJ57_06375</name>
</gene>
<evidence type="ECO:0000313" key="3">
    <source>
        <dbReference type="Proteomes" id="UP000234384"/>
    </source>
</evidence>
<accession>A0A2I1JWW8</accession>